<dbReference type="OrthoDB" id="1708204at2"/>
<reference evidence="1 2" key="1">
    <citation type="submission" date="2015-03" db="EMBL/GenBank/DDBJ databases">
        <authorList>
            <person name="Murphy D."/>
        </authorList>
    </citation>
    <scope>NUCLEOTIDE SEQUENCE [LARGE SCALE GENOMIC DNA]</scope>
    <source>
        <strain evidence="1 2">OL-4</strain>
    </source>
</reference>
<dbReference type="EMBL" id="CGIH01000028">
    <property type="protein sequence ID" value="CFX73574.1"/>
    <property type="molecule type" value="Genomic_DNA"/>
</dbReference>
<organism evidence="1 2">
    <name type="scientific">Syntrophomonas zehnderi OL-4</name>
    <dbReference type="NCBI Taxonomy" id="690567"/>
    <lineage>
        <taxon>Bacteria</taxon>
        <taxon>Bacillati</taxon>
        <taxon>Bacillota</taxon>
        <taxon>Clostridia</taxon>
        <taxon>Eubacteriales</taxon>
        <taxon>Syntrophomonadaceae</taxon>
        <taxon>Syntrophomonas</taxon>
    </lineage>
</organism>
<dbReference type="RefSeq" id="WP_046497772.1">
    <property type="nucleotide sequence ID" value="NZ_CGIH01000028.1"/>
</dbReference>
<keyword evidence="2" id="KW-1185">Reference proteome</keyword>
<evidence type="ECO:0000313" key="1">
    <source>
        <dbReference type="EMBL" id="CFX73574.1"/>
    </source>
</evidence>
<dbReference type="Proteomes" id="UP000045545">
    <property type="component" value="Unassembled WGS sequence"/>
</dbReference>
<gene>
    <name evidence="1" type="ORF">1751</name>
</gene>
<dbReference type="AlphaFoldDB" id="A0A0E4GAZ2"/>
<evidence type="ECO:0000313" key="2">
    <source>
        <dbReference type="Proteomes" id="UP000045545"/>
    </source>
</evidence>
<sequence>MENKCFALGGHNRCRILTVYECPGSDCSFFKTPKEAAESLRKANARLASLDKDYQKHIADTYYRGKMPWLQGGDGNDC</sequence>
<protein>
    <submittedName>
        <fullName evidence="1">Uncharacterized</fullName>
    </submittedName>
</protein>
<accession>A0A0E4GAZ2</accession>
<name>A0A0E4GAZ2_9FIRM</name>
<proteinExistence type="predicted"/>